<accession>A0AAV5I357</accession>
<reference evidence="2 3" key="1">
    <citation type="journal article" date="2021" name="Commun. Biol.">
        <title>The genome of Shorea leprosula (Dipterocarpaceae) highlights the ecological relevance of drought in aseasonal tropical rainforests.</title>
        <authorList>
            <person name="Ng K.K.S."/>
            <person name="Kobayashi M.J."/>
            <person name="Fawcett J.A."/>
            <person name="Hatakeyama M."/>
            <person name="Paape T."/>
            <person name="Ng C.H."/>
            <person name="Ang C.C."/>
            <person name="Tnah L.H."/>
            <person name="Lee C.T."/>
            <person name="Nishiyama T."/>
            <person name="Sese J."/>
            <person name="O'Brien M.J."/>
            <person name="Copetti D."/>
            <person name="Mohd Noor M.I."/>
            <person name="Ong R.C."/>
            <person name="Putra M."/>
            <person name="Sireger I.Z."/>
            <person name="Indrioko S."/>
            <person name="Kosugi Y."/>
            <person name="Izuno A."/>
            <person name="Isagi Y."/>
            <person name="Lee S.L."/>
            <person name="Shimizu K.K."/>
        </authorList>
    </citation>
    <scope>NUCLEOTIDE SEQUENCE [LARGE SCALE GENOMIC DNA]</scope>
    <source>
        <strain evidence="2">214</strain>
    </source>
</reference>
<evidence type="ECO:0000259" key="1">
    <source>
        <dbReference type="Pfam" id="PF00403"/>
    </source>
</evidence>
<dbReference type="Pfam" id="PF00403">
    <property type="entry name" value="HMA"/>
    <property type="match status" value="1"/>
</dbReference>
<comment type="caution">
    <text evidence="2">The sequence shown here is derived from an EMBL/GenBank/DDBJ whole genome shotgun (WGS) entry which is preliminary data.</text>
</comment>
<dbReference type="InterPro" id="IPR036163">
    <property type="entry name" value="HMA_dom_sf"/>
</dbReference>
<dbReference type="AlphaFoldDB" id="A0AAV5I357"/>
<dbReference type="EMBL" id="BPVZ01000009">
    <property type="protein sequence ID" value="GKU95543.1"/>
    <property type="molecule type" value="Genomic_DNA"/>
</dbReference>
<dbReference type="Proteomes" id="UP001054252">
    <property type="component" value="Unassembled WGS sequence"/>
</dbReference>
<name>A0AAV5I357_9ROSI</name>
<dbReference type="InterPro" id="IPR006121">
    <property type="entry name" value="HMA_dom"/>
</dbReference>
<organism evidence="2 3">
    <name type="scientific">Rubroshorea leprosula</name>
    <dbReference type="NCBI Taxonomy" id="152421"/>
    <lineage>
        <taxon>Eukaryota</taxon>
        <taxon>Viridiplantae</taxon>
        <taxon>Streptophyta</taxon>
        <taxon>Embryophyta</taxon>
        <taxon>Tracheophyta</taxon>
        <taxon>Spermatophyta</taxon>
        <taxon>Magnoliopsida</taxon>
        <taxon>eudicotyledons</taxon>
        <taxon>Gunneridae</taxon>
        <taxon>Pentapetalae</taxon>
        <taxon>rosids</taxon>
        <taxon>malvids</taxon>
        <taxon>Malvales</taxon>
        <taxon>Dipterocarpaceae</taxon>
        <taxon>Rubroshorea</taxon>
    </lineage>
</organism>
<dbReference type="GO" id="GO:0046872">
    <property type="term" value="F:metal ion binding"/>
    <property type="evidence" value="ECO:0007669"/>
    <property type="project" value="InterPro"/>
</dbReference>
<feature type="domain" description="HMA" evidence="1">
    <location>
        <begin position="26"/>
        <end position="65"/>
    </location>
</feature>
<protein>
    <recommendedName>
        <fullName evidence="1">HMA domain-containing protein</fullName>
    </recommendedName>
</protein>
<evidence type="ECO:0000313" key="3">
    <source>
        <dbReference type="Proteomes" id="UP001054252"/>
    </source>
</evidence>
<keyword evidence="3" id="KW-1185">Reference proteome</keyword>
<evidence type="ECO:0000313" key="2">
    <source>
        <dbReference type="EMBL" id="GKU95543.1"/>
    </source>
</evidence>
<dbReference type="SUPFAM" id="SSF55008">
    <property type="entry name" value="HMA, heavy metal-associated domain"/>
    <property type="match status" value="1"/>
</dbReference>
<gene>
    <name evidence="2" type="ORF">SLEP1_g8890</name>
</gene>
<dbReference type="Gene3D" id="3.30.70.100">
    <property type="match status" value="1"/>
</dbReference>
<sequence length="102" mass="11821">MAVLTTNSLLHLEDLTLPQFQVIVMTANMGCAQCRERVNEVISKTTGLREYTVDMSNRQVIVKADLGFDWNEKDHPSERNGKKKSHRLEFFLKYFIPMCLTK</sequence>
<proteinExistence type="predicted"/>